<dbReference type="Pfam" id="PF02518">
    <property type="entry name" value="HATPase_c"/>
    <property type="match status" value="1"/>
</dbReference>
<dbReference type="InterPro" id="IPR011712">
    <property type="entry name" value="Sig_transdc_His_kin_sub3_dim/P"/>
</dbReference>
<gene>
    <name evidence="13" type="ORF">PV517_11970</name>
</gene>
<evidence type="ECO:0000256" key="7">
    <source>
        <dbReference type="ARBA" id="ARBA00022840"/>
    </source>
</evidence>
<keyword evidence="5" id="KW-0547">Nucleotide-binding</keyword>
<evidence type="ECO:0000256" key="9">
    <source>
        <dbReference type="SAM" id="MobiDB-lite"/>
    </source>
</evidence>
<organism evidence="13 14">
    <name type="scientific">Streptomyces griseiscabiei</name>
    <dbReference type="NCBI Taxonomy" id="2993540"/>
    <lineage>
        <taxon>Bacteria</taxon>
        <taxon>Bacillati</taxon>
        <taxon>Actinomycetota</taxon>
        <taxon>Actinomycetes</taxon>
        <taxon>Kitasatosporales</taxon>
        <taxon>Streptomycetaceae</taxon>
        <taxon>Streptomyces</taxon>
    </lineage>
</organism>
<dbReference type="CDD" id="cd16917">
    <property type="entry name" value="HATPase_UhpB-NarQ-NarX-like"/>
    <property type="match status" value="1"/>
</dbReference>
<dbReference type="InterPro" id="IPR036890">
    <property type="entry name" value="HATPase_C_sf"/>
</dbReference>
<evidence type="ECO:0000259" key="12">
    <source>
        <dbReference type="Pfam" id="PF07730"/>
    </source>
</evidence>
<evidence type="ECO:0000256" key="8">
    <source>
        <dbReference type="ARBA" id="ARBA00023012"/>
    </source>
</evidence>
<keyword evidence="10" id="KW-1133">Transmembrane helix</keyword>
<keyword evidence="3" id="KW-0597">Phosphoprotein</keyword>
<dbReference type="InterPro" id="IPR050482">
    <property type="entry name" value="Sensor_HK_TwoCompSys"/>
</dbReference>
<comment type="catalytic activity">
    <reaction evidence="1">
        <text>ATP + protein L-histidine = ADP + protein N-phospho-L-histidine.</text>
        <dbReference type="EC" id="2.7.13.3"/>
    </reaction>
</comment>
<dbReference type="EMBL" id="JARAVY010000004">
    <property type="protein sequence ID" value="MDX2909410.1"/>
    <property type="molecule type" value="Genomic_DNA"/>
</dbReference>
<keyword evidence="10" id="KW-0812">Transmembrane</keyword>
<keyword evidence="4" id="KW-0808">Transferase</keyword>
<keyword evidence="8" id="KW-0902">Two-component regulatory system</keyword>
<accession>A0ABU4L0Y8</accession>
<evidence type="ECO:0000256" key="5">
    <source>
        <dbReference type="ARBA" id="ARBA00022741"/>
    </source>
</evidence>
<evidence type="ECO:0000313" key="13">
    <source>
        <dbReference type="EMBL" id="MDX2909410.1"/>
    </source>
</evidence>
<sequence length="388" mass="40459">MAEGWARRLGWPPPGDLAAAGVLLVAMVAVRLGPGEEPAGSAMAVTALGAVIAGGLAVRRSAPLAGYAVGTAGLVAEALWIGPGGLTPVANLIGVHSLGLYARPRRAVLGALLVPFGVLAHFAPKDDSWVTQVAVVLVWLLVWSAGCATARHRRETEELRRLLRRETVVAERVRIARELHDVVGHSVNAMLVQAGAGRMVLDTDPDRTRALLMSVERTGRDALGELDRLLGVLRADDDGAPTVTAGPSGTAGHGPAPDPGDLDPGDLDRLVRPMADAGMDVRLRIEPETLVLPDALRLSVHRIVQEALTNALRHGHAPSAEVTVRRQRWGNAVLVRVVDGGEGPPPAYRPGRGLRGIGERAAALGGTVAHGPADDGAGFALTVELPLP</sequence>
<protein>
    <recommendedName>
        <fullName evidence="2">histidine kinase</fullName>
        <ecNumber evidence="2">2.7.13.3</ecNumber>
    </recommendedName>
</protein>
<comment type="caution">
    <text evidence="13">The sequence shown here is derived from an EMBL/GenBank/DDBJ whole genome shotgun (WGS) entry which is preliminary data.</text>
</comment>
<evidence type="ECO:0000256" key="6">
    <source>
        <dbReference type="ARBA" id="ARBA00022777"/>
    </source>
</evidence>
<dbReference type="Pfam" id="PF07730">
    <property type="entry name" value="HisKA_3"/>
    <property type="match status" value="1"/>
</dbReference>
<feature type="domain" description="Signal transduction histidine kinase subgroup 3 dimerisation and phosphoacceptor" evidence="12">
    <location>
        <begin position="171"/>
        <end position="237"/>
    </location>
</feature>
<dbReference type="Gene3D" id="3.30.565.10">
    <property type="entry name" value="Histidine kinase-like ATPase, C-terminal domain"/>
    <property type="match status" value="1"/>
</dbReference>
<feature type="transmembrane region" description="Helical" evidence="10">
    <location>
        <begin position="107"/>
        <end position="123"/>
    </location>
</feature>
<evidence type="ECO:0000256" key="10">
    <source>
        <dbReference type="SAM" id="Phobius"/>
    </source>
</evidence>
<evidence type="ECO:0000256" key="1">
    <source>
        <dbReference type="ARBA" id="ARBA00000085"/>
    </source>
</evidence>
<proteinExistence type="predicted"/>
<evidence type="ECO:0000259" key="11">
    <source>
        <dbReference type="Pfam" id="PF02518"/>
    </source>
</evidence>
<feature type="region of interest" description="Disordered" evidence="9">
    <location>
        <begin position="237"/>
        <end position="267"/>
    </location>
</feature>
<keyword evidence="7" id="KW-0067">ATP-binding</keyword>
<dbReference type="Proteomes" id="UP001271723">
    <property type="component" value="Unassembled WGS sequence"/>
</dbReference>
<evidence type="ECO:0000256" key="3">
    <source>
        <dbReference type="ARBA" id="ARBA00022553"/>
    </source>
</evidence>
<keyword evidence="14" id="KW-1185">Reference proteome</keyword>
<feature type="transmembrane region" description="Helical" evidence="10">
    <location>
        <begin position="129"/>
        <end position="150"/>
    </location>
</feature>
<dbReference type="Gene3D" id="1.20.5.1930">
    <property type="match status" value="1"/>
</dbReference>
<feature type="transmembrane region" description="Helical" evidence="10">
    <location>
        <begin position="17"/>
        <end position="33"/>
    </location>
</feature>
<feature type="transmembrane region" description="Helical" evidence="10">
    <location>
        <begin position="40"/>
        <end position="58"/>
    </location>
</feature>
<evidence type="ECO:0000256" key="2">
    <source>
        <dbReference type="ARBA" id="ARBA00012438"/>
    </source>
</evidence>
<feature type="domain" description="Histidine kinase/HSP90-like ATPase" evidence="11">
    <location>
        <begin position="298"/>
        <end position="387"/>
    </location>
</feature>
<dbReference type="RefSeq" id="WP_267299585.1">
    <property type="nucleotide sequence ID" value="NZ_JAGJBZ010000002.1"/>
</dbReference>
<dbReference type="PANTHER" id="PTHR24421">
    <property type="entry name" value="NITRATE/NITRITE SENSOR PROTEIN NARX-RELATED"/>
    <property type="match status" value="1"/>
</dbReference>
<keyword evidence="6 13" id="KW-0418">Kinase</keyword>
<dbReference type="InterPro" id="IPR003594">
    <property type="entry name" value="HATPase_dom"/>
</dbReference>
<evidence type="ECO:0000313" key="14">
    <source>
        <dbReference type="Proteomes" id="UP001271723"/>
    </source>
</evidence>
<dbReference type="GO" id="GO:0016301">
    <property type="term" value="F:kinase activity"/>
    <property type="evidence" value="ECO:0007669"/>
    <property type="project" value="UniProtKB-KW"/>
</dbReference>
<keyword evidence="10" id="KW-0472">Membrane</keyword>
<reference evidence="13 14" key="1">
    <citation type="journal article" date="2023" name="Microb. Genom.">
        <title>Mesoterricola silvestris gen. nov., sp. nov., Mesoterricola sediminis sp. nov., Geothrix oryzae sp. nov., Geothrix edaphica sp. nov., Geothrix rubra sp. nov., and Geothrix limicola sp. nov., six novel members of Acidobacteriota isolated from soils.</title>
        <authorList>
            <person name="Weisberg A.J."/>
            <person name="Pearce E."/>
            <person name="Kramer C.G."/>
            <person name="Chang J.H."/>
            <person name="Clarke C.R."/>
        </authorList>
    </citation>
    <scope>NUCLEOTIDE SEQUENCE [LARGE SCALE GENOMIC DNA]</scope>
    <source>
        <strain evidence="13 14">NRRL_B-2795</strain>
    </source>
</reference>
<dbReference type="EC" id="2.7.13.3" evidence="2"/>
<evidence type="ECO:0000256" key="4">
    <source>
        <dbReference type="ARBA" id="ARBA00022679"/>
    </source>
</evidence>
<dbReference type="PANTHER" id="PTHR24421:SF10">
    <property type="entry name" value="NITRATE_NITRITE SENSOR PROTEIN NARQ"/>
    <property type="match status" value="1"/>
</dbReference>
<name>A0ABU4L0Y8_9ACTN</name>
<dbReference type="SUPFAM" id="SSF55874">
    <property type="entry name" value="ATPase domain of HSP90 chaperone/DNA topoisomerase II/histidine kinase"/>
    <property type="match status" value="1"/>
</dbReference>